<evidence type="ECO:0000259" key="1">
    <source>
        <dbReference type="PROSITE" id="PS51782"/>
    </source>
</evidence>
<dbReference type="SMART" id="SM00257">
    <property type="entry name" value="LysM"/>
    <property type="match status" value="1"/>
</dbReference>
<gene>
    <name evidence="2" type="ORF">H9L09_17615</name>
</gene>
<feature type="domain" description="LysM" evidence="1">
    <location>
        <begin position="74"/>
        <end position="123"/>
    </location>
</feature>
<dbReference type="PROSITE" id="PS51782">
    <property type="entry name" value="LYSM"/>
    <property type="match status" value="1"/>
</dbReference>
<reference evidence="2 3" key="1">
    <citation type="submission" date="2020-08" db="EMBL/GenBank/DDBJ databases">
        <title>Genome sequence of Nocardioides mesophilus KACC 16243T.</title>
        <authorList>
            <person name="Hyun D.-W."/>
            <person name="Bae J.-W."/>
        </authorList>
    </citation>
    <scope>NUCLEOTIDE SEQUENCE [LARGE SCALE GENOMIC DNA]</scope>
    <source>
        <strain evidence="2 3">KACC 16243</strain>
    </source>
</reference>
<sequence>MSTIVVTPVFGSRTTRPVARPMARRVAAPAAVRLTRRGRLVLTVLFLGLALVALTVLGPTSAATGEAGTPEPTRTVMVQQGDTLWGIASSVAAPGEVREMVHHIEQLNALSGAGVYVGQEIAVPVGR</sequence>
<proteinExistence type="predicted"/>
<name>A0A7G9R9K6_9ACTN</name>
<dbReference type="InterPro" id="IPR018392">
    <property type="entry name" value="LysM"/>
</dbReference>
<keyword evidence="3" id="KW-1185">Reference proteome</keyword>
<dbReference type="RefSeq" id="WP_187578123.1">
    <property type="nucleotide sequence ID" value="NZ_CP060713.1"/>
</dbReference>
<protein>
    <submittedName>
        <fullName evidence="2">LysM peptidoglycan-binding domain-containing protein</fullName>
    </submittedName>
</protein>
<evidence type="ECO:0000313" key="2">
    <source>
        <dbReference type="EMBL" id="QNN52281.1"/>
    </source>
</evidence>
<dbReference type="CDD" id="cd00118">
    <property type="entry name" value="LysM"/>
    <property type="match status" value="1"/>
</dbReference>
<dbReference type="Proteomes" id="UP000515947">
    <property type="component" value="Chromosome"/>
</dbReference>
<dbReference type="Gene3D" id="3.10.350.10">
    <property type="entry name" value="LysM domain"/>
    <property type="match status" value="1"/>
</dbReference>
<dbReference type="KEGG" id="nmes:H9L09_17615"/>
<dbReference type="InterPro" id="IPR036779">
    <property type="entry name" value="LysM_dom_sf"/>
</dbReference>
<evidence type="ECO:0000313" key="3">
    <source>
        <dbReference type="Proteomes" id="UP000515947"/>
    </source>
</evidence>
<dbReference type="Pfam" id="PF01476">
    <property type="entry name" value="LysM"/>
    <property type="match status" value="1"/>
</dbReference>
<accession>A0A7G9R9K6</accession>
<dbReference type="EMBL" id="CP060713">
    <property type="protein sequence ID" value="QNN52281.1"/>
    <property type="molecule type" value="Genomic_DNA"/>
</dbReference>
<organism evidence="2 3">
    <name type="scientific">Nocardioides mesophilus</name>
    <dbReference type="NCBI Taxonomy" id="433659"/>
    <lineage>
        <taxon>Bacteria</taxon>
        <taxon>Bacillati</taxon>
        <taxon>Actinomycetota</taxon>
        <taxon>Actinomycetes</taxon>
        <taxon>Propionibacteriales</taxon>
        <taxon>Nocardioidaceae</taxon>
        <taxon>Nocardioides</taxon>
    </lineage>
</organism>
<dbReference type="SUPFAM" id="SSF54106">
    <property type="entry name" value="LysM domain"/>
    <property type="match status" value="1"/>
</dbReference>
<dbReference type="AlphaFoldDB" id="A0A7G9R9K6"/>